<dbReference type="GO" id="GO:0016020">
    <property type="term" value="C:membrane"/>
    <property type="evidence" value="ECO:0007669"/>
    <property type="project" value="TreeGrafter"/>
</dbReference>
<dbReference type="Ensembl" id="ENSEEET00000019502.2">
    <property type="protein sequence ID" value="ENSEEEP00000019291.2"/>
    <property type="gene ID" value="ENSEEEG00000009448.2"/>
</dbReference>
<dbReference type="AlphaFoldDB" id="A0A4W4F3M3"/>
<dbReference type="Proteomes" id="UP000314983">
    <property type="component" value="Chromosome 10"/>
</dbReference>
<evidence type="ECO:0000313" key="1">
    <source>
        <dbReference type="Ensembl" id="ENSEEEP00000019291.2"/>
    </source>
</evidence>
<organism evidence="1 2">
    <name type="scientific">Electrophorus electricus</name>
    <name type="common">Electric eel</name>
    <name type="synonym">Gymnotus electricus</name>
    <dbReference type="NCBI Taxonomy" id="8005"/>
    <lineage>
        <taxon>Eukaryota</taxon>
        <taxon>Metazoa</taxon>
        <taxon>Chordata</taxon>
        <taxon>Craniata</taxon>
        <taxon>Vertebrata</taxon>
        <taxon>Euteleostomi</taxon>
        <taxon>Actinopterygii</taxon>
        <taxon>Neopterygii</taxon>
        <taxon>Teleostei</taxon>
        <taxon>Ostariophysi</taxon>
        <taxon>Gymnotiformes</taxon>
        <taxon>Gymnotoidei</taxon>
        <taxon>Gymnotidae</taxon>
        <taxon>Electrophorus</taxon>
    </lineage>
</organism>
<keyword evidence="2" id="KW-1185">Reference proteome</keyword>
<dbReference type="GeneTree" id="ENSGT00940000158727"/>
<protein>
    <submittedName>
        <fullName evidence="1">Uncharacterized protein</fullName>
    </submittedName>
</protein>
<dbReference type="OMA" id="YVNICYL"/>
<reference evidence="1" key="5">
    <citation type="submission" date="2025-09" db="UniProtKB">
        <authorList>
            <consortium name="Ensembl"/>
        </authorList>
    </citation>
    <scope>IDENTIFICATION</scope>
</reference>
<reference evidence="2" key="2">
    <citation type="journal article" date="2017" name="Sci. Adv.">
        <title>A tail of two voltages: Proteomic comparison of the three electric organs of the electric eel.</title>
        <authorList>
            <person name="Traeger L.L."/>
            <person name="Sabat G."/>
            <person name="Barrett-Wilt G.A."/>
            <person name="Wells G.B."/>
            <person name="Sussman M.R."/>
        </authorList>
    </citation>
    <scope>NUCLEOTIDE SEQUENCE [LARGE SCALE GENOMIC DNA]</scope>
</reference>
<proteinExistence type="predicted"/>
<reference evidence="1" key="3">
    <citation type="submission" date="2020-05" db="EMBL/GenBank/DDBJ databases">
        <title>Electrophorus electricus (electric eel) genome, fEleEle1, primary haplotype.</title>
        <authorList>
            <person name="Myers G."/>
            <person name="Meyer A."/>
            <person name="Fedrigo O."/>
            <person name="Formenti G."/>
            <person name="Rhie A."/>
            <person name="Tracey A."/>
            <person name="Sims Y."/>
            <person name="Jarvis E.D."/>
        </authorList>
    </citation>
    <scope>NUCLEOTIDE SEQUENCE [LARGE SCALE GENOMIC DNA]</scope>
</reference>
<evidence type="ECO:0000313" key="2">
    <source>
        <dbReference type="Proteomes" id="UP000314983"/>
    </source>
</evidence>
<reference evidence="1" key="4">
    <citation type="submission" date="2025-08" db="UniProtKB">
        <authorList>
            <consortium name="Ensembl"/>
        </authorList>
    </citation>
    <scope>IDENTIFICATION</scope>
</reference>
<accession>A0A4W4F3M3</accession>
<dbReference type="InterPro" id="IPR051697">
    <property type="entry name" value="Patched_domain-protein"/>
</dbReference>
<dbReference type="PANTHER" id="PTHR10796">
    <property type="entry name" value="PATCHED-RELATED"/>
    <property type="match status" value="1"/>
</dbReference>
<name>A0A4W4F3M3_ELEEL</name>
<sequence>PLCQVVRKGCCMFLLRLGGFIGRYPCWFLFLPLFLAGGLGSGFIFLREREANGIEDQFTPVNGPAKLERAFIQEHFTNDSDFSQLRLTSEGTYASVIITGLQQKNILTVDAFTEILDLDNEVKNVNTGDTFVSLCAQTAGKCMSNAVLDFINFTASKIQSTKIKYPVCKKKLSVCVLLYNFEYLCCSCSPSYIRRRFQLSNCLVLVYNLKL</sequence>
<dbReference type="PANTHER" id="PTHR10796:SF60">
    <property type="entry name" value="PATCHED DOMAIN-CONTAINING PROTEIN 3"/>
    <property type="match status" value="1"/>
</dbReference>
<reference evidence="2" key="1">
    <citation type="journal article" date="2014" name="Science">
        <title>Nonhuman genetics. Genomic basis for the convergent evolution of electric organs.</title>
        <authorList>
            <person name="Gallant J.R."/>
            <person name="Traeger L.L."/>
            <person name="Volkening J.D."/>
            <person name="Moffett H."/>
            <person name="Chen P.H."/>
            <person name="Novina C.D."/>
            <person name="Phillips G.N.Jr."/>
            <person name="Anand R."/>
            <person name="Wells G.B."/>
            <person name="Pinch M."/>
            <person name="Guth R."/>
            <person name="Unguez G.A."/>
            <person name="Albert J.S."/>
            <person name="Zakon H.H."/>
            <person name="Samanta M.P."/>
            <person name="Sussman M.R."/>
        </authorList>
    </citation>
    <scope>NUCLEOTIDE SEQUENCE [LARGE SCALE GENOMIC DNA]</scope>
</reference>